<dbReference type="RefSeq" id="WP_344309667.1">
    <property type="nucleotide sequence ID" value="NZ_BAAANY010000008.1"/>
</dbReference>
<protein>
    <recommendedName>
        <fullName evidence="1">DUF397 domain-containing protein</fullName>
    </recommendedName>
</protein>
<accession>A0ABN2GLB6</accession>
<gene>
    <name evidence="2" type="ORF">GCM10009765_23130</name>
</gene>
<dbReference type="Pfam" id="PF04149">
    <property type="entry name" value="DUF397"/>
    <property type="match status" value="2"/>
</dbReference>
<comment type="caution">
    <text evidence="2">The sequence shown here is derived from an EMBL/GenBank/DDBJ whole genome shotgun (WGS) entry which is preliminary data.</text>
</comment>
<sequence length="121" mass="13086">MSNEQACVNWRTSSRSNGQGQCVEVGSNDQILIRDTKLGEASPVLFVLPINWQLFVDHVRTGGVLSGFPTVEFAGGEIRMRTDSSGPVLSYSPAEWDAFVAGVELGEFDLDQEGKLPALAL</sequence>
<proteinExistence type="predicted"/>
<reference evidence="2 3" key="1">
    <citation type="journal article" date="2019" name="Int. J. Syst. Evol. Microbiol.">
        <title>The Global Catalogue of Microorganisms (GCM) 10K type strain sequencing project: providing services to taxonomists for standard genome sequencing and annotation.</title>
        <authorList>
            <consortium name="The Broad Institute Genomics Platform"/>
            <consortium name="The Broad Institute Genome Sequencing Center for Infectious Disease"/>
            <person name="Wu L."/>
            <person name="Ma J."/>
        </authorList>
    </citation>
    <scope>NUCLEOTIDE SEQUENCE [LARGE SCALE GENOMIC DNA]</scope>
    <source>
        <strain evidence="2 3">JCM 14718</strain>
    </source>
</reference>
<feature type="domain" description="DUF397" evidence="1">
    <location>
        <begin position="78"/>
        <end position="103"/>
    </location>
</feature>
<dbReference type="Proteomes" id="UP001500618">
    <property type="component" value="Unassembled WGS sequence"/>
</dbReference>
<evidence type="ECO:0000313" key="3">
    <source>
        <dbReference type="Proteomes" id="UP001500618"/>
    </source>
</evidence>
<dbReference type="EMBL" id="BAAANY010000008">
    <property type="protein sequence ID" value="GAA1673191.1"/>
    <property type="molecule type" value="Genomic_DNA"/>
</dbReference>
<evidence type="ECO:0000259" key="1">
    <source>
        <dbReference type="Pfam" id="PF04149"/>
    </source>
</evidence>
<feature type="domain" description="DUF397" evidence="1">
    <location>
        <begin position="9"/>
        <end position="60"/>
    </location>
</feature>
<name>A0ABN2GLB6_9ACTN</name>
<dbReference type="InterPro" id="IPR007278">
    <property type="entry name" value="DUF397"/>
</dbReference>
<organism evidence="2 3">
    <name type="scientific">Fodinicola feengrottensis</name>
    <dbReference type="NCBI Taxonomy" id="435914"/>
    <lineage>
        <taxon>Bacteria</taxon>
        <taxon>Bacillati</taxon>
        <taxon>Actinomycetota</taxon>
        <taxon>Actinomycetes</taxon>
        <taxon>Mycobacteriales</taxon>
        <taxon>Fodinicola</taxon>
    </lineage>
</organism>
<evidence type="ECO:0000313" key="2">
    <source>
        <dbReference type="EMBL" id="GAA1673191.1"/>
    </source>
</evidence>
<keyword evidence="3" id="KW-1185">Reference proteome</keyword>